<evidence type="ECO:0000313" key="2">
    <source>
        <dbReference type="EMBL" id="KAK4252970.1"/>
    </source>
</evidence>
<dbReference type="EMBL" id="JAWXYG010000018">
    <property type="protein sequence ID" value="KAK4252970.1"/>
    <property type="molecule type" value="Genomic_DNA"/>
</dbReference>
<dbReference type="AlphaFoldDB" id="A0AAE1M4N1"/>
<evidence type="ECO:0000259" key="1">
    <source>
        <dbReference type="Pfam" id="PF13456"/>
    </source>
</evidence>
<evidence type="ECO:0000313" key="3">
    <source>
        <dbReference type="Proteomes" id="UP001293593"/>
    </source>
</evidence>
<dbReference type="Pfam" id="PF13456">
    <property type="entry name" value="RVT_3"/>
    <property type="match status" value="1"/>
</dbReference>
<dbReference type="InterPro" id="IPR053151">
    <property type="entry name" value="RNase_H-like"/>
</dbReference>
<comment type="caution">
    <text evidence="2">The sequence shown here is derived from an EMBL/GenBank/DDBJ whole genome shotgun (WGS) entry which is preliminary data.</text>
</comment>
<feature type="domain" description="RNase H type-1" evidence="1">
    <location>
        <begin position="38"/>
        <end position="156"/>
    </location>
</feature>
<dbReference type="PANTHER" id="PTHR47723">
    <property type="entry name" value="OS05G0353850 PROTEIN"/>
    <property type="match status" value="1"/>
</dbReference>
<reference evidence="2" key="1">
    <citation type="submission" date="2023-10" db="EMBL/GenBank/DDBJ databases">
        <title>Chromosome-level genome of the transformable northern wattle, Acacia crassicarpa.</title>
        <authorList>
            <person name="Massaro I."/>
            <person name="Sinha N.R."/>
            <person name="Poethig S."/>
            <person name="Leichty A.R."/>
        </authorList>
    </citation>
    <scope>NUCLEOTIDE SEQUENCE</scope>
    <source>
        <strain evidence="2">Acra3RX</strain>
        <tissue evidence="2">Leaf</tissue>
    </source>
</reference>
<gene>
    <name evidence="2" type="ORF">QN277_010814</name>
</gene>
<dbReference type="Proteomes" id="UP001293593">
    <property type="component" value="Unassembled WGS sequence"/>
</dbReference>
<name>A0AAE1M4N1_9FABA</name>
<proteinExistence type="predicted"/>
<dbReference type="Gene3D" id="3.30.420.10">
    <property type="entry name" value="Ribonuclease H-like superfamily/Ribonuclease H"/>
    <property type="match status" value="1"/>
</dbReference>
<dbReference type="PANTHER" id="PTHR47723:SF13">
    <property type="entry name" value="PUTATIVE-RELATED"/>
    <property type="match status" value="1"/>
</dbReference>
<sequence length="187" mass="20748">MTWTSFVSFDGIDSLEAQAGSGQMLGWEKPPSSWFQLNVDETIVLQTSKAGCGGLVQDSLGHWIVGFSRRIGLCQPNVTKEWAIAEGLQLAWDLDLKKIVLESNSEEVINMSLYDFCSIGSNLLMKAKDLLSRDWQVDVRVISRGCNRVVDTLAKMSISNFAILDACPPYLRNWLDQDCLGLNSSPV</sequence>
<dbReference type="SUPFAM" id="SSF53098">
    <property type="entry name" value="Ribonuclease H-like"/>
    <property type="match status" value="1"/>
</dbReference>
<dbReference type="GO" id="GO:0004523">
    <property type="term" value="F:RNA-DNA hybrid ribonuclease activity"/>
    <property type="evidence" value="ECO:0007669"/>
    <property type="project" value="InterPro"/>
</dbReference>
<dbReference type="GO" id="GO:0003676">
    <property type="term" value="F:nucleic acid binding"/>
    <property type="evidence" value="ECO:0007669"/>
    <property type="project" value="InterPro"/>
</dbReference>
<dbReference type="InterPro" id="IPR012337">
    <property type="entry name" value="RNaseH-like_sf"/>
</dbReference>
<keyword evidence="3" id="KW-1185">Reference proteome</keyword>
<dbReference type="InterPro" id="IPR002156">
    <property type="entry name" value="RNaseH_domain"/>
</dbReference>
<dbReference type="InterPro" id="IPR036397">
    <property type="entry name" value="RNaseH_sf"/>
</dbReference>
<dbReference type="InterPro" id="IPR044730">
    <property type="entry name" value="RNase_H-like_dom_plant"/>
</dbReference>
<dbReference type="CDD" id="cd06222">
    <property type="entry name" value="RNase_H_like"/>
    <property type="match status" value="1"/>
</dbReference>
<organism evidence="2 3">
    <name type="scientific">Acacia crassicarpa</name>
    <name type="common">northern wattle</name>
    <dbReference type="NCBI Taxonomy" id="499986"/>
    <lineage>
        <taxon>Eukaryota</taxon>
        <taxon>Viridiplantae</taxon>
        <taxon>Streptophyta</taxon>
        <taxon>Embryophyta</taxon>
        <taxon>Tracheophyta</taxon>
        <taxon>Spermatophyta</taxon>
        <taxon>Magnoliopsida</taxon>
        <taxon>eudicotyledons</taxon>
        <taxon>Gunneridae</taxon>
        <taxon>Pentapetalae</taxon>
        <taxon>rosids</taxon>
        <taxon>fabids</taxon>
        <taxon>Fabales</taxon>
        <taxon>Fabaceae</taxon>
        <taxon>Caesalpinioideae</taxon>
        <taxon>mimosoid clade</taxon>
        <taxon>Acacieae</taxon>
        <taxon>Acacia</taxon>
    </lineage>
</organism>
<accession>A0AAE1M4N1</accession>
<protein>
    <recommendedName>
        <fullName evidence="1">RNase H type-1 domain-containing protein</fullName>
    </recommendedName>
</protein>